<evidence type="ECO:0000256" key="4">
    <source>
        <dbReference type="SAM" id="Coils"/>
    </source>
</evidence>
<feature type="domain" description="Methyl-accepting transducer" evidence="6">
    <location>
        <begin position="348"/>
        <end position="577"/>
    </location>
</feature>
<evidence type="ECO:0000259" key="7">
    <source>
        <dbReference type="PROSITE" id="PS50885"/>
    </source>
</evidence>
<dbReference type="CDD" id="cd11386">
    <property type="entry name" value="MCP_signal"/>
    <property type="match status" value="1"/>
</dbReference>
<feature type="domain" description="HAMP" evidence="7">
    <location>
        <begin position="210"/>
        <end position="263"/>
    </location>
</feature>
<dbReference type="InterPro" id="IPR004089">
    <property type="entry name" value="MCPsignal_dom"/>
</dbReference>
<keyword evidence="9" id="KW-1185">Reference proteome</keyword>
<organism evidence="8 9">
    <name type="scientific">Rhizobium aquaticum</name>
    <dbReference type="NCBI Taxonomy" id="1549636"/>
    <lineage>
        <taxon>Bacteria</taxon>
        <taxon>Pseudomonadati</taxon>
        <taxon>Pseudomonadota</taxon>
        <taxon>Alphaproteobacteria</taxon>
        <taxon>Hyphomicrobiales</taxon>
        <taxon>Rhizobiaceae</taxon>
        <taxon>Rhizobium/Agrobacterium group</taxon>
        <taxon>Rhizobium</taxon>
    </lineage>
</organism>
<feature type="coiled-coil region" evidence="4">
    <location>
        <begin position="367"/>
        <end position="397"/>
    </location>
</feature>
<feature type="domain" description="HAMP" evidence="7">
    <location>
        <begin position="291"/>
        <end position="343"/>
    </location>
</feature>
<dbReference type="SUPFAM" id="SSF58104">
    <property type="entry name" value="Methyl-accepting chemotaxis protein (MCP) signaling domain"/>
    <property type="match status" value="1"/>
</dbReference>
<keyword evidence="3" id="KW-0807">Transducer</keyword>
<evidence type="ECO:0000256" key="2">
    <source>
        <dbReference type="ARBA" id="ARBA00029447"/>
    </source>
</evidence>
<keyword evidence="4" id="KW-0175">Coiled coil</keyword>
<keyword evidence="5" id="KW-0472">Membrane</keyword>
<dbReference type="PROSITE" id="PS50111">
    <property type="entry name" value="CHEMOTAXIS_TRANSDUC_2"/>
    <property type="match status" value="1"/>
</dbReference>
<keyword evidence="5" id="KW-1133">Transmembrane helix</keyword>
<dbReference type="SMART" id="SM00304">
    <property type="entry name" value="HAMP"/>
    <property type="match status" value="2"/>
</dbReference>
<dbReference type="SUPFAM" id="SSF158472">
    <property type="entry name" value="HAMP domain-like"/>
    <property type="match status" value="1"/>
</dbReference>
<dbReference type="Pfam" id="PF00672">
    <property type="entry name" value="HAMP"/>
    <property type="match status" value="1"/>
</dbReference>
<dbReference type="Gene3D" id="1.10.287.950">
    <property type="entry name" value="Methyl-accepting chemotaxis protein"/>
    <property type="match status" value="1"/>
</dbReference>
<comment type="caution">
    <text evidence="8">The sequence shown here is derived from an EMBL/GenBank/DDBJ whole genome shotgun (WGS) entry which is preliminary data.</text>
</comment>
<dbReference type="PANTHER" id="PTHR43531">
    <property type="entry name" value="PROTEIN ICFG"/>
    <property type="match status" value="1"/>
</dbReference>
<dbReference type="EMBL" id="JBEPMB010000001">
    <property type="protein sequence ID" value="MET3611821.1"/>
    <property type="molecule type" value="Genomic_DNA"/>
</dbReference>
<dbReference type="PANTHER" id="PTHR43531:SF11">
    <property type="entry name" value="METHYL-ACCEPTING CHEMOTAXIS PROTEIN 3"/>
    <property type="match status" value="1"/>
</dbReference>
<dbReference type="SMART" id="SM00283">
    <property type="entry name" value="MA"/>
    <property type="match status" value="1"/>
</dbReference>
<gene>
    <name evidence="8" type="ORF">ABID16_000126</name>
</gene>
<keyword evidence="5" id="KW-0812">Transmembrane</keyword>
<protein>
    <submittedName>
        <fullName evidence="8">Methyl-accepting chemotaxis protein</fullName>
    </submittedName>
</protein>
<comment type="similarity">
    <text evidence="2">Belongs to the methyl-accepting chemotaxis (MCP) protein family.</text>
</comment>
<evidence type="ECO:0000313" key="8">
    <source>
        <dbReference type="EMBL" id="MET3611821.1"/>
    </source>
</evidence>
<accession>A0ABV2ITT9</accession>
<evidence type="ECO:0000256" key="5">
    <source>
        <dbReference type="SAM" id="Phobius"/>
    </source>
</evidence>
<feature type="transmembrane region" description="Helical" evidence="5">
    <location>
        <begin position="184"/>
        <end position="208"/>
    </location>
</feature>
<dbReference type="Pfam" id="PF00015">
    <property type="entry name" value="MCPsignal"/>
    <property type="match status" value="1"/>
</dbReference>
<evidence type="ECO:0000259" key="6">
    <source>
        <dbReference type="PROSITE" id="PS50111"/>
    </source>
</evidence>
<dbReference type="Proteomes" id="UP001549047">
    <property type="component" value="Unassembled WGS sequence"/>
</dbReference>
<dbReference type="InterPro" id="IPR051310">
    <property type="entry name" value="MCP_chemotaxis"/>
</dbReference>
<evidence type="ECO:0000313" key="9">
    <source>
        <dbReference type="Proteomes" id="UP001549047"/>
    </source>
</evidence>
<sequence>MNITISRSLVVFAAALTAAFLAVIATMGYTLHKVRVEGPTYLEIVDAKDLIADILPPPMFVVEAYLHATEAAVHPDMLERNLGRIAGLQKDFETRYAFWAAASIPPHLRKLVTEDISSTSATFWTVMNDQAVPALKRRNNAEIATAFDHLRDAFEAQKQAVDRLVKASAAYLEQQEKIAHGETVLYTAIAAAVAVLALFVLWLGLLVFKWRSITPVLSLSTYVGRLAAGDNAHAVPFAERSDEIGTMASAIEILRKSAIEKVALADEAALRRQLTDRERADHAAEQAKYAADLKNVVSELGNGLKRLARFNIEATLDTPFKAEFETLRHDFNASLAAFQSVMENILEKSREIEGSARTLGSSADQLARRTEQQAAALEETAAAIEQITANVRNASERTAATHARTNDAKSNVTSSTAVVQNAIVAMARIEEASGQISQITSVIDEIAFQTNLLALNAGVEAARAGEAGKGFAVVAQEVRELAQRSARAAREIAELIDRSNREVAGGVDLVRQTGDALVSIETHISDIAVDIDAIAIASREQSVGLAEINTAINQMDHITQQNAAMVEETTAATHGLAGEVDRLVELVGQFVLNKRPEQVQRNSTSGRPTSAAA</sequence>
<evidence type="ECO:0000256" key="1">
    <source>
        <dbReference type="ARBA" id="ARBA00022500"/>
    </source>
</evidence>
<proteinExistence type="inferred from homology"/>
<dbReference type="Gene3D" id="1.10.8.500">
    <property type="entry name" value="HAMP domain in histidine kinase"/>
    <property type="match status" value="1"/>
</dbReference>
<dbReference type="InterPro" id="IPR003660">
    <property type="entry name" value="HAMP_dom"/>
</dbReference>
<reference evidence="8 9" key="1">
    <citation type="submission" date="2024-06" db="EMBL/GenBank/DDBJ databases">
        <title>Genomic Encyclopedia of Type Strains, Phase IV (KMG-IV): sequencing the most valuable type-strain genomes for metagenomic binning, comparative biology and taxonomic classification.</title>
        <authorList>
            <person name="Goeker M."/>
        </authorList>
    </citation>
    <scope>NUCLEOTIDE SEQUENCE [LARGE SCALE GENOMIC DNA]</scope>
    <source>
        <strain evidence="8 9">DSM 29780</strain>
    </source>
</reference>
<name>A0ABV2ITT9_9HYPH</name>
<dbReference type="RefSeq" id="WP_354554136.1">
    <property type="nucleotide sequence ID" value="NZ_JBEPMB010000001.1"/>
</dbReference>
<keyword evidence="1" id="KW-0145">Chemotaxis</keyword>
<dbReference type="PROSITE" id="PS50885">
    <property type="entry name" value="HAMP"/>
    <property type="match status" value="2"/>
</dbReference>
<evidence type="ECO:0000256" key="3">
    <source>
        <dbReference type="PROSITE-ProRule" id="PRU00284"/>
    </source>
</evidence>